<feature type="chain" id="PRO_5045233393" description="PKD domain-containing protein" evidence="2">
    <location>
        <begin position="18"/>
        <end position="839"/>
    </location>
</feature>
<dbReference type="Gene3D" id="2.60.40.10">
    <property type="entry name" value="Immunoglobulins"/>
    <property type="match status" value="2"/>
</dbReference>
<gene>
    <name evidence="4" type="ORF">GCM10009682_49470</name>
</gene>
<dbReference type="CDD" id="cd00146">
    <property type="entry name" value="PKD"/>
    <property type="match status" value="1"/>
</dbReference>
<evidence type="ECO:0000256" key="2">
    <source>
        <dbReference type="SAM" id="SignalP"/>
    </source>
</evidence>
<name>A0ABN2ME73_9ACTN</name>
<dbReference type="Pfam" id="PF14040">
    <property type="entry name" value="DNase_NucA_NucB"/>
    <property type="match status" value="1"/>
</dbReference>
<comment type="caution">
    <text evidence="4">The sequence shown here is derived from an EMBL/GenBank/DDBJ whole genome shotgun (WGS) entry which is preliminary data.</text>
</comment>
<keyword evidence="5" id="KW-1185">Reference proteome</keyword>
<feature type="region of interest" description="Disordered" evidence="1">
    <location>
        <begin position="336"/>
        <end position="355"/>
    </location>
</feature>
<dbReference type="InterPro" id="IPR029476">
    <property type="entry name" value="DNase_NucA_NucB"/>
</dbReference>
<proteinExistence type="predicted"/>
<evidence type="ECO:0000313" key="4">
    <source>
        <dbReference type="EMBL" id="GAA1823270.1"/>
    </source>
</evidence>
<reference evidence="4 5" key="1">
    <citation type="journal article" date="2019" name="Int. J. Syst. Evol. Microbiol.">
        <title>The Global Catalogue of Microorganisms (GCM) 10K type strain sequencing project: providing services to taxonomists for standard genome sequencing and annotation.</title>
        <authorList>
            <consortium name="The Broad Institute Genomics Platform"/>
            <consortium name="The Broad Institute Genome Sequencing Center for Infectious Disease"/>
            <person name="Wu L."/>
            <person name="Ma J."/>
        </authorList>
    </citation>
    <scope>NUCLEOTIDE SEQUENCE [LARGE SCALE GENOMIC DNA]</scope>
    <source>
        <strain evidence="4 5">JCM 13250</strain>
    </source>
</reference>
<evidence type="ECO:0000256" key="1">
    <source>
        <dbReference type="SAM" id="MobiDB-lite"/>
    </source>
</evidence>
<dbReference type="EMBL" id="BAAALT010000200">
    <property type="protein sequence ID" value="GAA1823270.1"/>
    <property type="molecule type" value="Genomic_DNA"/>
</dbReference>
<evidence type="ECO:0000313" key="5">
    <source>
        <dbReference type="Proteomes" id="UP001500218"/>
    </source>
</evidence>
<feature type="signal peptide" evidence="2">
    <location>
        <begin position="1"/>
        <end position="17"/>
    </location>
</feature>
<accession>A0ABN2ME73</accession>
<evidence type="ECO:0000259" key="3">
    <source>
        <dbReference type="PROSITE" id="PS50093"/>
    </source>
</evidence>
<feature type="compositionally biased region" description="Basic and acidic residues" evidence="1">
    <location>
        <begin position="45"/>
        <end position="70"/>
    </location>
</feature>
<dbReference type="SUPFAM" id="SSF49299">
    <property type="entry name" value="PKD domain"/>
    <property type="match status" value="1"/>
</dbReference>
<organism evidence="4 5">
    <name type="scientific">Luedemannella flava</name>
    <dbReference type="NCBI Taxonomy" id="349316"/>
    <lineage>
        <taxon>Bacteria</taxon>
        <taxon>Bacillati</taxon>
        <taxon>Actinomycetota</taxon>
        <taxon>Actinomycetes</taxon>
        <taxon>Micromonosporales</taxon>
        <taxon>Micromonosporaceae</taxon>
        <taxon>Luedemannella</taxon>
    </lineage>
</organism>
<dbReference type="Pfam" id="PF18911">
    <property type="entry name" value="PKD_4"/>
    <property type="match status" value="1"/>
</dbReference>
<keyword evidence="2" id="KW-0732">Signal</keyword>
<dbReference type="InterPro" id="IPR035986">
    <property type="entry name" value="PKD_dom_sf"/>
</dbReference>
<dbReference type="InterPro" id="IPR013783">
    <property type="entry name" value="Ig-like_fold"/>
</dbReference>
<dbReference type="InterPro" id="IPR000601">
    <property type="entry name" value="PKD_dom"/>
</dbReference>
<feature type="domain" description="PKD" evidence="3">
    <location>
        <begin position="606"/>
        <end position="676"/>
    </location>
</feature>
<dbReference type="Proteomes" id="UP001500218">
    <property type="component" value="Unassembled WGS sequence"/>
</dbReference>
<feature type="region of interest" description="Disordered" evidence="1">
    <location>
        <begin position="13"/>
        <end position="70"/>
    </location>
</feature>
<dbReference type="SMART" id="SM00089">
    <property type="entry name" value="PKD"/>
    <property type="match status" value="2"/>
</dbReference>
<dbReference type="InterPro" id="IPR022409">
    <property type="entry name" value="PKD/Chitinase_dom"/>
</dbReference>
<dbReference type="PROSITE" id="PS50093">
    <property type="entry name" value="PKD"/>
    <property type="match status" value="1"/>
</dbReference>
<sequence>MTAVAVAAVLAPAPAAAAPKADDTRESVFVDQGARPALAGGTRTTDGKPGEKPRNVPKRPAEERAVKPAEVDRLAKTAARANDQLTYRDSATLDAPASEPTVSLLSEVPDAPNENELDECINAPGAKTQFGRVHNRFLYCREDTAAFDFWEIDTKGVPIELEGTNTFTYTLIAYGSNKSRTIRVFLKVQEDSVEYDEWDIIDRFTVAPDLEGTIILDCADVTDLNCVATNSGITHTFADWDDGSDWLSWDITSREEGAADVADKILRHQWRIRWEAEPTDDFPLAFPGHSVSRTIRCDSATYYRGDPKACVFYDVIPHLTYSTADPAVKGVAEHIRDAQNNPNGTDPRVSPPRDKRIPGKFLDDASAPALHRIANSDPQYNENRDHKDGACYGRGPVRDQYAGLGLWPDNTPTTGNDCDEYPFRSTREGAASRARLGEAGWDFSVRAVDSKQNQLAGSRLNKYYRSDRILYNTDDFYVNIIDGGGPFPEIPGGSIVDAGPDVTGTEGSLIYLAGTSPEPDDATVRWTIDPLSGVDAGTTCTFLDETSPTTYVSCTDDGTFTATLTLDNEVEAPLSDSAIVTVENAPPHLTLRAPQPWQLFRVNTPVTLDAPFTDASSNDTHSCRVVWDDGSAENYGATSSTCDRSHTFTRAGMFTIDVSVTDDDGGSDSRSVMVVVYDPRAGFTNADGSESAPAGSLRSAPGASGEGWFHLTARYYPQSDTVPTGAARTWLTGTDFRFDSTALEWLVVTPDGKTAAKGTGSVGGVSMYGFVFYGYDGCDNGQTVNCRPGPDRFRMVVWDRSTGTYPTDFPLFDTRQGTNYDIDVADPRTLLSGRVTIDR</sequence>
<protein>
    <recommendedName>
        <fullName evidence="3">PKD domain-containing protein</fullName>
    </recommendedName>
</protein>